<organism evidence="2 3">
    <name type="scientific">Novosphingobium capsulatum</name>
    <dbReference type="NCBI Taxonomy" id="13688"/>
    <lineage>
        <taxon>Bacteria</taxon>
        <taxon>Pseudomonadati</taxon>
        <taxon>Pseudomonadota</taxon>
        <taxon>Alphaproteobacteria</taxon>
        <taxon>Sphingomonadales</taxon>
        <taxon>Sphingomonadaceae</taxon>
        <taxon>Novosphingobium</taxon>
    </lineage>
</organism>
<proteinExistence type="predicted"/>
<gene>
    <name evidence="2" type="ORF">J2792_002795</name>
</gene>
<accession>A0ABU1MPX2</accession>
<comment type="caution">
    <text evidence="2">The sequence shown here is derived from an EMBL/GenBank/DDBJ whole genome shotgun (WGS) entry which is preliminary data.</text>
</comment>
<dbReference type="InterPro" id="IPR021263">
    <property type="entry name" value="DUF2840"/>
</dbReference>
<feature type="compositionally biased region" description="Low complexity" evidence="1">
    <location>
        <begin position="72"/>
        <end position="86"/>
    </location>
</feature>
<dbReference type="Pfam" id="PF11000">
    <property type="entry name" value="DUF2840"/>
    <property type="match status" value="1"/>
</dbReference>
<evidence type="ECO:0000256" key="1">
    <source>
        <dbReference type="SAM" id="MobiDB-lite"/>
    </source>
</evidence>
<keyword evidence="3" id="KW-1185">Reference proteome</keyword>
<dbReference type="Proteomes" id="UP001184150">
    <property type="component" value="Unassembled WGS sequence"/>
</dbReference>
<dbReference type="EMBL" id="JAVDRD010000007">
    <property type="protein sequence ID" value="MDR6511912.1"/>
    <property type="molecule type" value="Genomic_DNA"/>
</dbReference>
<dbReference type="RefSeq" id="WP_309805631.1">
    <property type="nucleotide sequence ID" value="NZ_JAVDRD010000007.1"/>
</dbReference>
<sequence>MMQLGPSGTPWFGRSGTAFPDDREPNQGDSLLDSEGCAGLNRPNQESCGFLLTPESRGQSGAESELADRAARAGGIASKAAPAGAGDDPLTHVTLSWPQGQRSHRLRFGKPVATRCCAGGGRIESYAPGQVFALVRWAGHDHGTALSHLAIVRAMPRGAPVARLTAVDPGGEILLSVQGWRRVARVFAVIAAIEALGLAPQEVVPDHWRQIHDRLAARAVARIADTLCQAAWRAPRELQP</sequence>
<reference evidence="2 3" key="1">
    <citation type="submission" date="2023-07" db="EMBL/GenBank/DDBJ databases">
        <title>Sorghum-associated microbial communities from plants grown in Nebraska, USA.</title>
        <authorList>
            <person name="Schachtman D."/>
        </authorList>
    </citation>
    <scope>NUCLEOTIDE SEQUENCE [LARGE SCALE GENOMIC DNA]</scope>
    <source>
        <strain evidence="2 3">DS1027</strain>
    </source>
</reference>
<evidence type="ECO:0000313" key="2">
    <source>
        <dbReference type="EMBL" id="MDR6511912.1"/>
    </source>
</evidence>
<feature type="region of interest" description="Disordered" evidence="1">
    <location>
        <begin position="1"/>
        <end position="96"/>
    </location>
</feature>
<name>A0ABU1MPX2_9SPHN</name>
<evidence type="ECO:0000313" key="3">
    <source>
        <dbReference type="Proteomes" id="UP001184150"/>
    </source>
</evidence>
<protein>
    <submittedName>
        <fullName evidence="2">Uncharacterized protein</fullName>
    </submittedName>
</protein>